<dbReference type="SMART" id="SM00387">
    <property type="entry name" value="HATPase_c"/>
    <property type="match status" value="1"/>
</dbReference>
<sequence length="272" mass="30867">MSVPTNEIEIFIVLITTVFLLAPVTLVLFVSQYNQRKKRHSEEKVMMQQNYEMEIAKARVEVHEQTLQTVGADLHDHIGQLLSLTNFTLKSVDEQKPDKTREKIDSAIALTSKSIQELRLLGKLLHGEQLIKDGLSRSIRYELDWLERLGKLRIEYHDNNPTAKSGLDANKELMVFRIFQEIINNILRHAEATVMTVTLTYLDNMLELQVTDDGVGFDVAKAQAISPNMGLFNMQHRAKMINGNAVIESGPDRGTVVKLSVPYDKITEHDAN</sequence>
<dbReference type="Pfam" id="PF07730">
    <property type="entry name" value="HisKA_3"/>
    <property type="match status" value="1"/>
</dbReference>
<dbReference type="EMBL" id="JACWMY010000001">
    <property type="protein sequence ID" value="MBD1362391.1"/>
    <property type="molecule type" value="Genomic_DNA"/>
</dbReference>
<dbReference type="InterPro" id="IPR005467">
    <property type="entry name" value="His_kinase_dom"/>
</dbReference>
<dbReference type="InterPro" id="IPR011712">
    <property type="entry name" value="Sig_transdc_His_kin_sub3_dim/P"/>
</dbReference>
<keyword evidence="8" id="KW-0902">Two-component regulatory system</keyword>
<keyword evidence="9" id="KW-1133">Transmembrane helix</keyword>
<keyword evidence="12" id="KW-1185">Reference proteome</keyword>
<accession>A0ABR7WJQ6</accession>
<keyword evidence="5" id="KW-0547">Nucleotide-binding</keyword>
<comment type="caution">
    <text evidence="11">The sequence shown here is derived from an EMBL/GenBank/DDBJ whole genome shotgun (WGS) entry which is preliminary data.</text>
</comment>
<feature type="transmembrane region" description="Helical" evidence="9">
    <location>
        <begin position="12"/>
        <end position="30"/>
    </location>
</feature>
<evidence type="ECO:0000256" key="7">
    <source>
        <dbReference type="ARBA" id="ARBA00022840"/>
    </source>
</evidence>
<name>A0ABR7WJQ6_9SPHI</name>
<evidence type="ECO:0000256" key="6">
    <source>
        <dbReference type="ARBA" id="ARBA00022777"/>
    </source>
</evidence>
<dbReference type="RefSeq" id="WP_191187077.1">
    <property type="nucleotide sequence ID" value="NZ_JACWMY010000001.1"/>
</dbReference>
<evidence type="ECO:0000256" key="4">
    <source>
        <dbReference type="ARBA" id="ARBA00022679"/>
    </source>
</evidence>
<dbReference type="SUPFAM" id="SSF55874">
    <property type="entry name" value="ATPase domain of HSP90 chaperone/DNA topoisomerase II/histidine kinase"/>
    <property type="match status" value="1"/>
</dbReference>
<organism evidence="11 12">
    <name type="scientific">Mucilaginibacter pankratovii</name>
    <dbReference type="NCBI Taxonomy" id="2772110"/>
    <lineage>
        <taxon>Bacteria</taxon>
        <taxon>Pseudomonadati</taxon>
        <taxon>Bacteroidota</taxon>
        <taxon>Sphingobacteriia</taxon>
        <taxon>Sphingobacteriales</taxon>
        <taxon>Sphingobacteriaceae</taxon>
        <taxon>Mucilaginibacter</taxon>
    </lineage>
</organism>
<evidence type="ECO:0000259" key="10">
    <source>
        <dbReference type="PROSITE" id="PS50109"/>
    </source>
</evidence>
<keyword evidence="6" id="KW-0418">Kinase</keyword>
<dbReference type="PROSITE" id="PS50109">
    <property type="entry name" value="HIS_KIN"/>
    <property type="match status" value="1"/>
</dbReference>
<dbReference type="InterPro" id="IPR036890">
    <property type="entry name" value="HATPase_C_sf"/>
</dbReference>
<feature type="domain" description="Histidine kinase" evidence="10">
    <location>
        <begin position="177"/>
        <end position="265"/>
    </location>
</feature>
<dbReference type="EC" id="2.7.13.3" evidence="2"/>
<dbReference type="InterPro" id="IPR003594">
    <property type="entry name" value="HATPase_dom"/>
</dbReference>
<keyword evidence="7" id="KW-0067">ATP-binding</keyword>
<dbReference type="PANTHER" id="PTHR24421">
    <property type="entry name" value="NITRATE/NITRITE SENSOR PROTEIN NARX-RELATED"/>
    <property type="match status" value="1"/>
</dbReference>
<dbReference type="InterPro" id="IPR050482">
    <property type="entry name" value="Sensor_HK_TwoCompSys"/>
</dbReference>
<keyword evidence="4" id="KW-0808">Transferase</keyword>
<proteinExistence type="predicted"/>
<keyword evidence="3" id="KW-0597">Phosphoprotein</keyword>
<evidence type="ECO:0000313" key="11">
    <source>
        <dbReference type="EMBL" id="MBD1362391.1"/>
    </source>
</evidence>
<evidence type="ECO:0000256" key="8">
    <source>
        <dbReference type="ARBA" id="ARBA00023012"/>
    </source>
</evidence>
<dbReference type="PANTHER" id="PTHR24421:SF10">
    <property type="entry name" value="NITRATE_NITRITE SENSOR PROTEIN NARQ"/>
    <property type="match status" value="1"/>
</dbReference>
<protein>
    <recommendedName>
        <fullName evidence="2">histidine kinase</fullName>
        <ecNumber evidence="2">2.7.13.3</ecNumber>
    </recommendedName>
</protein>
<reference evidence="11 12" key="1">
    <citation type="submission" date="2020-09" db="EMBL/GenBank/DDBJ databases">
        <title>Novel species of Mucilaginibacter isolated from a glacier on the Tibetan Plateau.</title>
        <authorList>
            <person name="Liu Q."/>
            <person name="Xin Y.-H."/>
        </authorList>
    </citation>
    <scope>NUCLEOTIDE SEQUENCE [LARGE SCALE GENOMIC DNA]</scope>
    <source>
        <strain evidence="11 12">ZT4R22</strain>
    </source>
</reference>
<dbReference type="Gene3D" id="3.30.565.10">
    <property type="entry name" value="Histidine kinase-like ATPase, C-terminal domain"/>
    <property type="match status" value="1"/>
</dbReference>
<evidence type="ECO:0000256" key="5">
    <source>
        <dbReference type="ARBA" id="ARBA00022741"/>
    </source>
</evidence>
<gene>
    <name evidence="11" type="ORF">IDJ77_01095</name>
</gene>
<keyword evidence="9" id="KW-0812">Transmembrane</keyword>
<comment type="catalytic activity">
    <reaction evidence="1">
        <text>ATP + protein L-histidine = ADP + protein N-phospho-L-histidine.</text>
        <dbReference type="EC" id="2.7.13.3"/>
    </reaction>
</comment>
<evidence type="ECO:0000256" key="2">
    <source>
        <dbReference type="ARBA" id="ARBA00012438"/>
    </source>
</evidence>
<dbReference type="Pfam" id="PF02518">
    <property type="entry name" value="HATPase_c"/>
    <property type="match status" value="1"/>
</dbReference>
<dbReference type="Proteomes" id="UP000606600">
    <property type="component" value="Unassembled WGS sequence"/>
</dbReference>
<evidence type="ECO:0000256" key="1">
    <source>
        <dbReference type="ARBA" id="ARBA00000085"/>
    </source>
</evidence>
<evidence type="ECO:0000256" key="3">
    <source>
        <dbReference type="ARBA" id="ARBA00022553"/>
    </source>
</evidence>
<keyword evidence="9" id="KW-0472">Membrane</keyword>
<evidence type="ECO:0000313" key="12">
    <source>
        <dbReference type="Proteomes" id="UP000606600"/>
    </source>
</evidence>
<dbReference type="CDD" id="cd16917">
    <property type="entry name" value="HATPase_UhpB-NarQ-NarX-like"/>
    <property type="match status" value="1"/>
</dbReference>
<evidence type="ECO:0000256" key="9">
    <source>
        <dbReference type="SAM" id="Phobius"/>
    </source>
</evidence>